<proteinExistence type="predicted"/>
<evidence type="ECO:0000313" key="2">
    <source>
        <dbReference type="Proteomes" id="UP001156560"/>
    </source>
</evidence>
<dbReference type="AlphaFoldDB" id="A0AA47L6T5"/>
<organism evidence="1 2">
    <name type="scientific">Vibrio parahaemolyticus</name>
    <dbReference type="NCBI Taxonomy" id="670"/>
    <lineage>
        <taxon>Bacteria</taxon>
        <taxon>Pseudomonadati</taxon>
        <taxon>Pseudomonadota</taxon>
        <taxon>Gammaproteobacteria</taxon>
        <taxon>Vibrionales</taxon>
        <taxon>Vibrionaceae</taxon>
        <taxon>Vibrio</taxon>
    </lineage>
</organism>
<protein>
    <submittedName>
        <fullName evidence="1">Transposase family protein</fullName>
    </submittedName>
</protein>
<dbReference type="Proteomes" id="UP001156560">
    <property type="component" value="Chromosome 1"/>
</dbReference>
<accession>A0AA47L6T5</accession>
<evidence type="ECO:0000313" key="1">
    <source>
        <dbReference type="EMBL" id="WAT90416.1"/>
    </source>
</evidence>
<reference evidence="1" key="1">
    <citation type="submission" date="2022-12" db="EMBL/GenBank/DDBJ databases">
        <title>Vibrio parahaemolyticus become highly virulent by producing novel Tc toxins.</title>
        <authorList>
            <person name="Yang F."/>
            <person name="You Y."/>
            <person name="Lai Q."/>
            <person name="Xu L."/>
            <person name="Li F."/>
        </authorList>
    </citation>
    <scope>NUCLEOTIDE SEQUENCE</scope>
    <source>
        <strain evidence="1">Vp-HL-202005</strain>
    </source>
</reference>
<gene>
    <name evidence="1" type="ORF">O1Q84_00890</name>
</gene>
<name>A0AA47L6T5_VIBPH</name>
<sequence>MEPYARIINRLRSYIEQLLPLLPIKHIAQMTGVHWHIIKETDKRRIQQVVPQVK</sequence>
<dbReference type="EMBL" id="CP114194">
    <property type="protein sequence ID" value="WAT90416.1"/>
    <property type="molecule type" value="Genomic_DNA"/>
</dbReference>